<dbReference type="PANTHER" id="PTHR30349:SF41">
    <property type="entry name" value="INTEGRASE_RECOMBINASE PROTEIN MJ0367-RELATED"/>
    <property type="match status" value="1"/>
</dbReference>
<evidence type="ECO:0000256" key="1">
    <source>
        <dbReference type="ARBA" id="ARBA00008857"/>
    </source>
</evidence>
<proteinExistence type="inferred from homology"/>
<organism evidence="9 12">
    <name type="scientific">Acidiferrobacter thiooxydans</name>
    <dbReference type="NCBI Taxonomy" id="163359"/>
    <lineage>
        <taxon>Bacteria</taxon>
        <taxon>Pseudomonadati</taxon>
        <taxon>Pseudomonadota</taxon>
        <taxon>Gammaproteobacteria</taxon>
        <taxon>Acidiferrobacterales</taxon>
        <taxon>Acidiferrobacteraceae</taxon>
        <taxon>Acidiferrobacter</taxon>
    </lineage>
</organism>
<dbReference type="Pfam" id="PF00589">
    <property type="entry name" value="Phage_integrase"/>
    <property type="match status" value="1"/>
</dbReference>
<dbReference type="EMBL" id="PSYR01000001">
    <property type="protein sequence ID" value="RCN59427.1"/>
    <property type="molecule type" value="Genomic_DNA"/>
</dbReference>
<evidence type="ECO:0000313" key="10">
    <source>
        <dbReference type="EMBL" id="RCN59104.1"/>
    </source>
</evidence>
<dbReference type="AlphaFoldDB" id="A0A368HHN6"/>
<dbReference type="InterPro" id="IPR044068">
    <property type="entry name" value="CB"/>
</dbReference>
<evidence type="ECO:0000313" key="9">
    <source>
        <dbReference type="EMBL" id="RCN57021.1"/>
    </source>
</evidence>
<dbReference type="InterPro" id="IPR050090">
    <property type="entry name" value="Tyrosine_recombinase_XerCD"/>
</dbReference>
<dbReference type="GO" id="GO:0015074">
    <property type="term" value="P:DNA integration"/>
    <property type="evidence" value="ECO:0007669"/>
    <property type="project" value="UniProtKB-KW"/>
</dbReference>
<dbReference type="PROSITE" id="PS51900">
    <property type="entry name" value="CB"/>
    <property type="match status" value="1"/>
</dbReference>
<gene>
    <name evidence="10" type="ORF">C4900_05085</name>
    <name evidence="11" type="ORF">C4900_06990</name>
    <name evidence="8" type="ORF">C4900_08310</name>
    <name evidence="9" type="ORF">C4900_14970</name>
</gene>
<dbReference type="RefSeq" id="WP_114282489.1">
    <property type="nucleotide sequence ID" value="NZ_PSYR01000001.1"/>
</dbReference>
<dbReference type="Proteomes" id="UP000253250">
    <property type="component" value="Unassembled WGS sequence"/>
</dbReference>
<comment type="caution">
    <text evidence="9">The sequence shown here is derived from an EMBL/GenBank/DDBJ whole genome shotgun (WGS) entry which is preliminary data.</text>
</comment>
<evidence type="ECO:0000313" key="12">
    <source>
        <dbReference type="Proteomes" id="UP000253250"/>
    </source>
</evidence>
<evidence type="ECO:0000313" key="8">
    <source>
        <dbReference type="EMBL" id="RCN55900.1"/>
    </source>
</evidence>
<sequence length="332" mass="36243">MSPTTFPALLQQFFTERLLGSQGASPHTVGGYRDTFRLLLRFAAAHLHCTPSALRLEQLDAPLLEAFLEYLERERGNGARTRNQRLAALHGFFRYVALAEPARSLQCQRILAIPPKRFERGPVAFLTPEEAQALIAAPDAGTWIGRRDRTLLALALQTGLRSSEIRQLCCRDVAIGTGPHVRCLGKGRKTRCTPLRPEVAALLKAWLCERRGDPADPVFPSARGGGALSADALAGIVARHTATAGRACPSLKTKRVTPHTLRHAAAMALLQSGVDITVIALWLGHESTQSTEIYLHADMRLKEQALAHATSAGIAPRRFHAPDRLLTFLEGL</sequence>
<keyword evidence="2" id="KW-0229">DNA integration</keyword>
<keyword evidence="4" id="KW-0233">DNA recombination</keyword>
<dbReference type="Gene3D" id="1.10.150.130">
    <property type="match status" value="1"/>
</dbReference>
<dbReference type="EMBL" id="PSYR01000002">
    <property type="protein sequence ID" value="RCN57021.1"/>
    <property type="molecule type" value="Genomic_DNA"/>
</dbReference>
<keyword evidence="12" id="KW-1185">Reference proteome</keyword>
<dbReference type="InterPro" id="IPR013762">
    <property type="entry name" value="Integrase-like_cat_sf"/>
</dbReference>
<dbReference type="InterPro" id="IPR004107">
    <property type="entry name" value="Integrase_SAM-like_N"/>
</dbReference>
<dbReference type="PROSITE" id="PS51898">
    <property type="entry name" value="TYR_RECOMBINASE"/>
    <property type="match status" value="1"/>
</dbReference>
<dbReference type="GO" id="GO:0003677">
    <property type="term" value="F:DNA binding"/>
    <property type="evidence" value="ECO:0007669"/>
    <property type="project" value="UniProtKB-UniRule"/>
</dbReference>
<evidence type="ECO:0000256" key="3">
    <source>
        <dbReference type="ARBA" id="ARBA00023125"/>
    </source>
</evidence>
<accession>A0A368HHN6</accession>
<dbReference type="InterPro" id="IPR002104">
    <property type="entry name" value="Integrase_catalytic"/>
</dbReference>
<dbReference type="OrthoDB" id="8610787at2"/>
<dbReference type="InterPro" id="IPR010998">
    <property type="entry name" value="Integrase_recombinase_N"/>
</dbReference>
<protein>
    <submittedName>
        <fullName evidence="9">Integrase</fullName>
    </submittedName>
</protein>
<keyword evidence="3 5" id="KW-0238">DNA-binding</keyword>
<dbReference type="SUPFAM" id="SSF56349">
    <property type="entry name" value="DNA breaking-rejoining enzymes"/>
    <property type="match status" value="1"/>
</dbReference>
<reference evidence="9 12" key="1">
    <citation type="submission" date="2018-02" db="EMBL/GenBank/DDBJ databases">
        <title>Insights into the biology of acidophilic members of the Acidiferrobacteraceae family derived from comparative genomic analyses.</title>
        <authorList>
            <person name="Issotta F."/>
            <person name="Thyssen C."/>
            <person name="Mena C."/>
            <person name="Moya A."/>
            <person name="Bellenberg S."/>
            <person name="Sproer C."/>
            <person name="Covarrubias P.C."/>
            <person name="Sand W."/>
            <person name="Quatrini R."/>
            <person name="Vera M."/>
        </authorList>
    </citation>
    <scope>NUCLEOTIDE SEQUENCE [LARGE SCALE GENOMIC DNA]</scope>
    <source>
        <strain evidence="12">m-1</strain>
        <strain evidence="9">M-1</strain>
    </source>
</reference>
<evidence type="ECO:0000259" key="7">
    <source>
        <dbReference type="PROSITE" id="PS51900"/>
    </source>
</evidence>
<evidence type="ECO:0000256" key="5">
    <source>
        <dbReference type="PROSITE-ProRule" id="PRU01248"/>
    </source>
</evidence>
<evidence type="ECO:0000256" key="4">
    <source>
        <dbReference type="ARBA" id="ARBA00023172"/>
    </source>
</evidence>
<dbReference type="PANTHER" id="PTHR30349">
    <property type="entry name" value="PHAGE INTEGRASE-RELATED"/>
    <property type="match status" value="1"/>
</dbReference>
<comment type="similarity">
    <text evidence="1">Belongs to the 'phage' integrase family.</text>
</comment>
<evidence type="ECO:0000256" key="2">
    <source>
        <dbReference type="ARBA" id="ARBA00022908"/>
    </source>
</evidence>
<dbReference type="Pfam" id="PF02899">
    <property type="entry name" value="Phage_int_SAM_1"/>
    <property type="match status" value="1"/>
</dbReference>
<dbReference type="GO" id="GO:0006310">
    <property type="term" value="P:DNA recombination"/>
    <property type="evidence" value="ECO:0007669"/>
    <property type="project" value="UniProtKB-KW"/>
</dbReference>
<evidence type="ECO:0000313" key="11">
    <source>
        <dbReference type="EMBL" id="RCN59427.1"/>
    </source>
</evidence>
<name>A0A368HHN6_9GAMM</name>
<feature type="domain" description="Tyr recombinase" evidence="6">
    <location>
        <begin position="121"/>
        <end position="307"/>
    </location>
</feature>
<feature type="domain" description="Core-binding (CB)" evidence="7">
    <location>
        <begin position="4"/>
        <end position="97"/>
    </location>
</feature>
<dbReference type="Gene3D" id="1.10.443.10">
    <property type="entry name" value="Intergrase catalytic core"/>
    <property type="match status" value="1"/>
</dbReference>
<evidence type="ECO:0000259" key="6">
    <source>
        <dbReference type="PROSITE" id="PS51898"/>
    </source>
</evidence>
<dbReference type="EMBL" id="PSYR01000002">
    <property type="protein sequence ID" value="RCN55900.1"/>
    <property type="molecule type" value="Genomic_DNA"/>
</dbReference>
<dbReference type="InterPro" id="IPR011010">
    <property type="entry name" value="DNA_brk_join_enz"/>
</dbReference>
<dbReference type="EMBL" id="PSYR01000001">
    <property type="protein sequence ID" value="RCN59104.1"/>
    <property type="molecule type" value="Genomic_DNA"/>
</dbReference>